<evidence type="ECO:0000313" key="1">
    <source>
        <dbReference type="EMBL" id="ORB55213.1"/>
    </source>
</evidence>
<sequence length="209" mass="21716">MMARHPDTPCSGCGKLLWRGKGSLPGGERQCQDCRAAGAGKDHVLFSDAPPAPVRHLALVREDGTVPDMAAPAPAPATKESASVLSAAESGSELEQLGAMSARIARSIADPATNATALAALVRRRLDLLRDIADLSGEPINADRLITMRARVARALDDTRTSPTALSALTHRQADINRELAALAAAAGDGDNGAVIATTSDELWDPEAI</sequence>
<protein>
    <submittedName>
        <fullName evidence="1">Uncharacterized protein</fullName>
    </submittedName>
</protein>
<gene>
    <name evidence="1" type="ORF">BST43_15175</name>
</gene>
<dbReference type="OrthoDB" id="9987403at2"/>
<dbReference type="RefSeq" id="WP_078344515.1">
    <property type="nucleotide sequence ID" value="NZ_MVII01000019.1"/>
</dbReference>
<dbReference type="EMBL" id="MVII01000019">
    <property type="protein sequence ID" value="ORB55213.1"/>
    <property type="molecule type" value="Genomic_DNA"/>
</dbReference>
<dbReference type="AlphaFoldDB" id="A0A1X0J0X8"/>
<name>A0A1X0J0X8_9MYCO</name>
<organism evidence="1 2">
    <name type="scientific">Mycobacteroides saopaulense</name>
    <dbReference type="NCBI Taxonomy" id="1578165"/>
    <lineage>
        <taxon>Bacteria</taxon>
        <taxon>Bacillati</taxon>
        <taxon>Actinomycetota</taxon>
        <taxon>Actinomycetes</taxon>
        <taxon>Mycobacteriales</taxon>
        <taxon>Mycobacteriaceae</taxon>
        <taxon>Mycobacteroides</taxon>
    </lineage>
</organism>
<dbReference type="Proteomes" id="UP000192434">
    <property type="component" value="Unassembled WGS sequence"/>
</dbReference>
<proteinExistence type="predicted"/>
<comment type="caution">
    <text evidence="1">The sequence shown here is derived from an EMBL/GenBank/DDBJ whole genome shotgun (WGS) entry which is preliminary data.</text>
</comment>
<reference evidence="1 2" key="1">
    <citation type="submission" date="2016-12" db="EMBL/GenBank/DDBJ databases">
        <title>The new phylogeny of genus Mycobacterium.</title>
        <authorList>
            <person name="Tortoli E."/>
            <person name="Trovato A."/>
            <person name="Cirillo D.M."/>
        </authorList>
    </citation>
    <scope>NUCLEOTIDE SEQUENCE [LARGE SCALE GENOMIC DNA]</scope>
    <source>
        <strain evidence="1 2">CCUG 66554</strain>
    </source>
</reference>
<accession>A0A1X0J0X8</accession>
<evidence type="ECO:0000313" key="2">
    <source>
        <dbReference type="Proteomes" id="UP000192434"/>
    </source>
</evidence>